<proteinExistence type="predicted"/>
<dbReference type="EMBL" id="NJGI01000005">
    <property type="protein sequence ID" value="PGH20629.1"/>
    <property type="molecule type" value="Genomic_DNA"/>
</dbReference>
<protein>
    <submittedName>
        <fullName evidence="1">Uncharacterized protein</fullName>
    </submittedName>
</protein>
<comment type="caution">
    <text evidence="1">The sequence shown here is derived from an EMBL/GenBank/DDBJ whole genome shotgun (WGS) entry which is preliminary data.</text>
</comment>
<dbReference type="Proteomes" id="UP000222862">
    <property type="component" value="Unassembled WGS sequence"/>
</dbReference>
<gene>
    <name evidence="1" type="ORF">RN96_10665</name>
</gene>
<accession>A0A2B7YHS2</accession>
<name>A0A2B7YHS2_FUSNP</name>
<dbReference type="AlphaFoldDB" id="A0A2B7YHS2"/>
<evidence type="ECO:0000313" key="2">
    <source>
        <dbReference type="Proteomes" id="UP000222862"/>
    </source>
</evidence>
<sequence>MIKRLGNDKNHIEYNDKITYGTKKSYENKKKPNSFRVDGGEVGFEMNAVEFYKSAEFALISGCLTKLVENGEVKFERGSNPRNTVPYEVICDVIENSENLDKMVEDIEEKNNLNPRTTAAIKKEIEAEKND</sequence>
<organism evidence="1 2">
    <name type="scientific">Fusobacterium nucleatum subsp. polymorphum</name>
    <name type="common">Fusobacterium polymorphum</name>
    <dbReference type="NCBI Taxonomy" id="76857"/>
    <lineage>
        <taxon>Bacteria</taxon>
        <taxon>Fusobacteriati</taxon>
        <taxon>Fusobacteriota</taxon>
        <taxon>Fusobacteriia</taxon>
        <taxon>Fusobacteriales</taxon>
        <taxon>Fusobacteriaceae</taxon>
        <taxon>Fusobacterium</taxon>
    </lineage>
</organism>
<dbReference type="RefSeq" id="WP_098703400.1">
    <property type="nucleotide sequence ID" value="NZ_NJGI01000005.1"/>
</dbReference>
<reference evidence="1 2" key="1">
    <citation type="submission" date="2017-06" db="EMBL/GenBank/DDBJ databases">
        <title>Genome sequencing of Fusobacterium nucleatum subsp. polymorphum KCOM 1232 (=ChDC F37).</title>
        <authorList>
            <person name="Kook J.-K."/>
            <person name="Park S.-N."/>
            <person name="Lim Y.K."/>
            <person name="Roh H."/>
        </authorList>
    </citation>
    <scope>NUCLEOTIDE SEQUENCE [LARGE SCALE GENOMIC DNA]</scope>
    <source>
        <strain evidence="2">KCOM 1232 ( ChDC F37)</strain>
    </source>
</reference>
<evidence type="ECO:0000313" key="1">
    <source>
        <dbReference type="EMBL" id="PGH20629.1"/>
    </source>
</evidence>